<evidence type="ECO:0000259" key="3">
    <source>
        <dbReference type="Pfam" id="PF18962"/>
    </source>
</evidence>
<dbReference type="Pfam" id="PF18962">
    <property type="entry name" value="Por_Secre_tail"/>
    <property type="match status" value="1"/>
</dbReference>
<sequence>MWSFILNKRELLLYLFIIINLILSPMKKIYLLLITVLSVYVVNAQVCPDKGFVSGNSIIFLYKPGISLCVNRPSTIRVEGSTYAHNQATCTDETSTYDLNPGGTPVADPNSFTADFGGGLNCTYNSNTLPIEEIDLINKASLTLYPNPLTKADKELRLNLAIRTNAKIIIVDVNGKTVLTSDMVETNSKKIDVSSLTSGVYLLTLKTEASAFSRKFVVASN</sequence>
<keyword evidence="2" id="KW-0472">Membrane</keyword>
<keyword evidence="2" id="KW-0812">Transmembrane</keyword>
<dbReference type="InterPro" id="IPR026444">
    <property type="entry name" value="Secre_tail"/>
</dbReference>
<organism evidence="4 5">
    <name type="scientific">Seonamhaeicola marinus</name>
    <dbReference type="NCBI Taxonomy" id="1912246"/>
    <lineage>
        <taxon>Bacteria</taxon>
        <taxon>Pseudomonadati</taxon>
        <taxon>Bacteroidota</taxon>
        <taxon>Flavobacteriia</taxon>
        <taxon>Flavobacteriales</taxon>
        <taxon>Flavobacteriaceae</taxon>
    </lineage>
</organism>
<evidence type="ECO:0000313" key="4">
    <source>
        <dbReference type="EMBL" id="TYA65962.1"/>
    </source>
</evidence>
<feature type="transmembrane region" description="Helical" evidence="2">
    <location>
        <begin position="12"/>
        <end position="42"/>
    </location>
</feature>
<reference evidence="4 5" key="1">
    <citation type="submission" date="2019-08" db="EMBL/GenBank/DDBJ databases">
        <title>Seonamhaeicola sediminis sp. nov., isolated from marine sediment.</title>
        <authorList>
            <person name="Cao W.R."/>
        </authorList>
    </citation>
    <scope>NUCLEOTIDE SEQUENCE [LARGE SCALE GENOMIC DNA]</scope>
    <source>
        <strain evidence="4 5">B011</strain>
    </source>
</reference>
<evidence type="ECO:0000256" key="1">
    <source>
        <dbReference type="ARBA" id="ARBA00022729"/>
    </source>
</evidence>
<dbReference type="EMBL" id="VSDQ01000852">
    <property type="protein sequence ID" value="TYA65962.1"/>
    <property type="molecule type" value="Genomic_DNA"/>
</dbReference>
<feature type="domain" description="Secretion system C-terminal sorting" evidence="3">
    <location>
        <begin position="144"/>
        <end position="218"/>
    </location>
</feature>
<dbReference type="NCBIfam" id="TIGR04183">
    <property type="entry name" value="Por_Secre_tail"/>
    <property type="match status" value="1"/>
</dbReference>
<proteinExistence type="predicted"/>
<evidence type="ECO:0000256" key="2">
    <source>
        <dbReference type="SAM" id="Phobius"/>
    </source>
</evidence>
<dbReference type="OrthoDB" id="1345084at2"/>
<keyword evidence="2" id="KW-1133">Transmembrane helix</keyword>
<accession>A0A5D0H8M6</accession>
<comment type="caution">
    <text evidence="4">The sequence shown here is derived from an EMBL/GenBank/DDBJ whole genome shotgun (WGS) entry which is preliminary data.</text>
</comment>
<dbReference type="AlphaFoldDB" id="A0A5D0H8M6"/>
<evidence type="ECO:0000313" key="5">
    <source>
        <dbReference type="Proteomes" id="UP000323930"/>
    </source>
</evidence>
<protein>
    <submittedName>
        <fullName evidence="4">T9SS type A sorting domain-containing protein</fullName>
    </submittedName>
</protein>
<keyword evidence="1" id="KW-0732">Signal</keyword>
<gene>
    <name evidence="4" type="ORF">FUA24_24075</name>
</gene>
<dbReference type="Proteomes" id="UP000323930">
    <property type="component" value="Unassembled WGS sequence"/>
</dbReference>
<keyword evidence="5" id="KW-1185">Reference proteome</keyword>
<name>A0A5D0H8M6_9FLAO</name>